<dbReference type="SMART" id="SM00267">
    <property type="entry name" value="GGDEF"/>
    <property type="match status" value="1"/>
</dbReference>
<dbReference type="EMBL" id="NXGX01000005">
    <property type="protein sequence ID" value="PKR57995.1"/>
    <property type="molecule type" value="Genomic_DNA"/>
</dbReference>
<dbReference type="FunFam" id="3.30.70.270:FF:000001">
    <property type="entry name" value="Diguanylate cyclase domain protein"/>
    <property type="match status" value="1"/>
</dbReference>
<dbReference type="Pfam" id="PF00672">
    <property type="entry name" value="HAMP"/>
    <property type="match status" value="1"/>
</dbReference>
<keyword evidence="5 6" id="KW-0472">Membrane</keyword>
<dbReference type="Gene3D" id="3.30.70.270">
    <property type="match status" value="1"/>
</dbReference>
<comment type="subcellular location">
    <subcellularLocation>
        <location evidence="1">Cell membrane</location>
        <topology evidence="1">Multi-pass membrane protein</topology>
    </subcellularLocation>
</comment>
<dbReference type="GO" id="GO:0007165">
    <property type="term" value="P:signal transduction"/>
    <property type="evidence" value="ECO:0007669"/>
    <property type="project" value="InterPro"/>
</dbReference>
<dbReference type="Gene3D" id="3.30.450.20">
    <property type="entry name" value="PAS domain"/>
    <property type="match status" value="1"/>
</dbReference>
<dbReference type="PANTHER" id="PTHR46663:SF2">
    <property type="entry name" value="GGDEF DOMAIN-CONTAINING PROTEIN"/>
    <property type="match status" value="1"/>
</dbReference>
<dbReference type="InterPro" id="IPR000160">
    <property type="entry name" value="GGDEF_dom"/>
</dbReference>
<feature type="transmembrane region" description="Helical" evidence="6">
    <location>
        <begin position="299"/>
        <end position="322"/>
    </location>
</feature>
<sequence>MKKFLQVGIRVQIALATALLVVGLAVLMSFVIGKRSGADLRQQIGIGVSDIALQMADELDRTMWTHRGEVSVLSTLTAFQDFSNTQQMSSIINRLRKEIPIFTWIGILDREGTVVASTGDILLGANIAQRPVFQYGRVGQFIGDVHEAKLLADKFPSSTGEPIQFVDIAVPLTSENDELNGVFAAHLSWEWANTVRRTLFSGQGVHHNVDIFVIAENGTILLGADQEMVGETLSIDALDEARRNHIGWKISTWPDGHEYLTGYAPADGHLDYEGLNWSVLVRQRVEDALQPVYLLRRDILIWGLVLAVVFSSIAWWGAGFFVGPITRMANSIEAMKRGDLDVLPDIRGAREINILSSNLRALLAKLTEKDVALGEMERIAHHDTLTGLGNRMALDVYFEHAIAQADRQKSELAVLMLDLDDFKQINDKLGHAAGDEVLCEVARRLRRCVRGGDLVVRLGGDEMVIVSHVEGDGKSQSITLAERILQEILMPFITGGSRVSICMSIGISLYPRHAQKPERLLNQADQALYAAKARGKNGYVLYSDQDMIGNDASSRA</sequence>
<dbReference type="AlphaFoldDB" id="A0A2N3L5B1"/>
<dbReference type="CDD" id="cd12914">
    <property type="entry name" value="PDC1_DGC_like"/>
    <property type="match status" value="1"/>
</dbReference>
<evidence type="ECO:0000256" key="3">
    <source>
        <dbReference type="ARBA" id="ARBA00022692"/>
    </source>
</evidence>
<evidence type="ECO:0000259" key="7">
    <source>
        <dbReference type="PROSITE" id="PS50885"/>
    </source>
</evidence>
<comment type="caution">
    <text evidence="9">The sequence shown here is derived from an EMBL/GenBank/DDBJ whole genome shotgun (WGS) entry which is preliminary data.</text>
</comment>
<dbReference type="GO" id="GO:0003824">
    <property type="term" value="F:catalytic activity"/>
    <property type="evidence" value="ECO:0007669"/>
    <property type="project" value="UniProtKB-ARBA"/>
</dbReference>
<gene>
    <name evidence="9" type="ORF">COO92_14705</name>
</gene>
<dbReference type="NCBIfam" id="TIGR00254">
    <property type="entry name" value="GGDEF"/>
    <property type="match status" value="1"/>
</dbReference>
<dbReference type="PROSITE" id="PS50887">
    <property type="entry name" value="GGDEF"/>
    <property type="match status" value="1"/>
</dbReference>
<evidence type="ECO:0000256" key="2">
    <source>
        <dbReference type="ARBA" id="ARBA00022475"/>
    </source>
</evidence>
<dbReference type="SUPFAM" id="SSF55073">
    <property type="entry name" value="Nucleotide cyclase"/>
    <property type="match status" value="1"/>
</dbReference>
<evidence type="ECO:0000313" key="10">
    <source>
        <dbReference type="Proteomes" id="UP000233332"/>
    </source>
</evidence>
<dbReference type="InterPro" id="IPR043128">
    <property type="entry name" value="Rev_trsase/Diguanyl_cyclase"/>
</dbReference>
<keyword evidence="10" id="KW-1185">Reference proteome</keyword>
<dbReference type="InterPro" id="IPR033479">
    <property type="entry name" value="dCache_1"/>
</dbReference>
<keyword evidence="4 6" id="KW-1133">Transmembrane helix</keyword>
<organism evidence="9 10">
    <name type="scientific">Thalassospira lohafexi</name>
    <dbReference type="NCBI Taxonomy" id="744227"/>
    <lineage>
        <taxon>Bacteria</taxon>
        <taxon>Pseudomonadati</taxon>
        <taxon>Pseudomonadota</taxon>
        <taxon>Alphaproteobacteria</taxon>
        <taxon>Rhodospirillales</taxon>
        <taxon>Thalassospiraceae</taxon>
        <taxon>Thalassospira</taxon>
    </lineage>
</organism>
<dbReference type="Pfam" id="PF00990">
    <property type="entry name" value="GGDEF"/>
    <property type="match status" value="1"/>
</dbReference>
<dbReference type="CDD" id="cd06225">
    <property type="entry name" value="HAMP"/>
    <property type="match status" value="1"/>
</dbReference>
<proteinExistence type="predicted"/>
<evidence type="ECO:0000256" key="4">
    <source>
        <dbReference type="ARBA" id="ARBA00022989"/>
    </source>
</evidence>
<evidence type="ECO:0000256" key="6">
    <source>
        <dbReference type="SAM" id="Phobius"/>
    </source>
</evidence>
<dbReference type="InterPro" id="IPR003660">
    <property type="entry name" value="HAMP_dom"/>
</dbReference>
<evidence type="ECO:0000313" key="9">
    <source>
        <dbReference type="EMBL" id="PKR57995.1"/>
    </source>
</evidence>
<evidence type="ECO:0000256" key="5">
    <source>
        <dbReference type="ARBA" id="ARBA00023136"/>
    </source>
</evidence>
<keyword evidence="3 6" id="KW-0812">Transmembrane</keyword>
<dbReference type="PANTHER" id="PTHR46663">
    <property type="entry name" value="DIGUANYLATE CYCLASE DGCT-RELATED"/>
    <property type="match status" value="1"/>
</dbReference>
<dbReference type="PROSITE" id="PS50885">
    <property type="entry name" value="HAMP"/>
    <property type="match status" value="1"/>
</dbReference>
<dbReference type="RefSeq" id="WP_101303263.1">
    <property type="nucleotide sequence ID" value="NZ_NXGX01000005.1"/>
</dbReference>
<reference evidence="9 10" key="1">
    <citation type="submission" date="2017-09" db="EMBL/GenBank/DDBJ databases">
        <title>Biodiversity and function of Thalassospira species in the particle-attached aromatic-hydrocarbon-degrading consortia from the surface seawater of the China South Sea.</title>
        <authorList>
            <person name="Dong C."/>
            <person name="Lai Q."/>
            <person name="Shao Z."/>
        </authorList>
    </citation>
    <scope>NUCLEOTIDE SEQUENCE [LARGE SCALE GENOMIC DNA]</scope>
    <source>
        <strain evidence="9 10">139Z-12</strain>
    </source>
</reference>
<dbReference type="CDD" id="cd18774">
    <property type="entry name" value="PDC2_HK_sensor"/>
    <property type="match status" value="1"/>
</dbReference>
<dbReference type="GO" id="GO:0005886">
    <property type="term" value="C:plasma membrane"/>
    <property type="evidence" value="ECO:0007669"/>
    <property type="project" value="UniProtKB-SubCell"/>
</dbReference>
<evidence type="ECO:0000256" key="1">
    <source>
        <dbReference type="ARBA" id="ARBA00004651"/>
    </source>
</evidence>
<dbReference type="Proteomes" id="UP000233332">
    <property type="component" value="Unassembled WGS sequence"/>
</dbReference>
<evidence type="ECO:0000259" key="8">
    <source>
        <dbReference type="PROSITE" id="PS50887"/>
    </source>
</evidence>
<protein>
    <submittedName>
        <fullName evidence="9">Diguanylate cyclase</fullName>
    </submittedName>
</protein>
<accession>A0A2N3L5B1</accession>
<dbReference type="InterPro" id="IPR029787">
    <property type="entry name" value="Nucleotide_cyclase"/>
</dbReference>
<feature type="transmembrane region" description="Helical" evidence="6">
    <location>
        <begin position="12"/>
        <end position="32"/>
    </location>
</feature>
<name>A0A2N3L5B1_9PROT</name>
<keyword evidence="2" id="KW-1003">Cell membrane</keyword>
<dbReference type="InterPro" id="IPR052163">
    <property type="entry name" value="DGC-Regulatory_Protein"/>
</dbReference>
<feature type="domain" description="HAMP" evidence="7">
    <location>
        <begin position="319"/>
        <end position="371"/>
    </location>
</feature>
<dbReference type="CDD" id="cd01949">
    <property type="entry name" value="GGDEF"/>
    <property type="match status" value="1"/>
</dbReference>
<dbReference type="Pfam" id="PF02743">
    <property type="entry name" value="dCache_1"/>
    <property type="match status" value="1"/>
</dbReference>
<dbReference type="Gene3D" id="6.10.340.10">
    <property type="match status" value="1"/>
</dbReference>
<feature type="domain" description="GGDEF" evidence="8">
    <location>
        <begin position="410"/>
        <end position="544"/>
    </location>
</feature>